<proteinExistence type="predicted"/>
<sequence length="145" mass="17087">MDVRSRSYNALWQENNHLYEQWARAHGLSYNELLILISLVDSDNGCSQKDVSRQWMIPKQTVHSILKNMVRQKLVFLESSIADKRSKHIRFTDEGRRFAEQITGELFRLEQKIWDRLGTEQTKALLHGLSLCNQFMKEEIALEHT</sequence>
<reference evidence="2" key="1">
    <citation type="submission" date="2020-10" db="EMBL/GenBank/DDBJ databases">
        <authorList>
            <person name="Gilroy R."/>
        </authorList>
    </citation>
    <scope>NUCLEOTIDE SEQUENCE</scope>
    <source>
        <strain evidence="2">CHK187-14744</strain>
    </source>
</reference>
<dbReference type="GO" id="GO:0006950">
    <property type="term" value="P:response to stress"/>
    <property type="evidence" value="ECO:0007669"/>
    <property type="project" value="TreeGrafter"/>
</dbReference>
<dbReference type="EMBL" id="DVLT01000001">
    <property type="protein sequence ID" value="HIU01684.1"/>
    <property type="molecule type" value="Genomic_DNA"/>
</dbReference>
<dbReference type="PROSITE" id="PS50995">
    <property type="entry name" value="HTH_MARR_2"/>
    <property type="match status" value="1"/>
</dbReference>
<dbReference type="PANTHER" id="PTHR33164">
    <property type="entry name" value="TRANSCRIPTIONAL REGULATOR, MARR FAMILY"/>
    <property type="match status" value="1"/>
</dbReference>
<reference evidence="2" key="2">
    <citation type="journal article" date="2021" name="PeerJ">
        <title>Extensive microbial diversity within the chicken gut microbiome revealed by metagenomics and culture.</title>
        <authorList>
            <person name="Gilroy R."/>
            <person name="Ravi A."/>
            <person name="Getino M."/>
            <person name="Pursley I."/>
            <person name="Horton D.L."/>
            <person name="Alikhan N.F."/>
            <person name="Baker D."/>
            <person name="Gharbi K."/>
            <person name="Hall N."/>
            <person name="Watson M."/>
            <person name="Adriaenssens E.M."/>
            <person name="Foster-Nyarko E."/>
            <person name="Jarju S."/>
            <person name="Secka A."/>
            <person name="Antonio M."/>
            <person name="Oren A."/>
            <person name="Chaudhuri R.R."/>
            <person name="La Ragione R."/>
            <person name="Hildebrand F."/>
            <person name="Pallen M.J."/>
        </authorList>
    </citation>
    <scope>NUCLEOTIDE SEQUENCE</scope>
    <source>
        <strain evidence="2">CHK187-14744</strain>
    </source>
</reference>
<gene>
    <name evidence="2" type="ORF">IAB63_00330</name>
</gene>
<dbReference type="Proteomes" id="UP000824164">
    <property type="component" value="Unassembled WGS sequence"/>
</dbReference>
<dbReference type="Pfam" id="PF12802">
    <property type="entry name" value="MarR_2"/>
    <property type="match status" value="1"/>
</dbReference>
<dbReference type="GO" id="GO:0003700">
    <property type="term" value="F:DNA-binding transcription factor activity"/>
    <property type="evidence" value="ECO:0007669"/>
    <property type="project" value="InterPro"/>
</dbReference>
<evidence type="ECO:0000313" key="2">
    <source>
        <dbReference type="EMBL" id="HIU01684.1"/>
    </source>
</evidence>
<comment type="caution">
    <text evidence="2">The sequence shown here is derived from an EMBL/GenBank/DDBJ whole genome shotgun (WGS) entry which is preliminary data.</text>
</comment>
<evidence type="ECO:0000259" key="1">
    <source>
        <dbReference type="PROSITE" id="PS50995"/>
    </source>
</evidence>
<organism evidence="2 3">
    <name type="scientific">Candidatus Onthocola gallistercoris</name>
    <dbReference type="NCBI Taxonomy" id="2840876"/>
    <lineage>
        <taxon>Bacteria</taxon>
        <taxon>Bacillati</taxon>
        <taxon>Bacillota</taxon>
        <taxon>Bacilli</taxon>
        <taxon>Candidatus Onthocola</taxon>
    </lineage>
</organism>
<dbReference type="InterPro" id="IPR036390">
    <property type="entry name" value="WH_DNA-bd_sf"/>
</dbReference>
<dbReference type="SUPFAM" id="SSF46785">
    <property type="entry name" value="Winged helix' DNA-binding domain"/>
    <property type="match status" value="1"/>
</dbReference>
<evidence type="ECO:0000313" key="3">
    <source>
        <dbReference type="Proteomes" id="UP000824164"/>
    </source>
</evidence>
<name>A0A9D1KWD3_9FIRM</name>
<dbReference type="InterPro" id="IPR036388">
    <property type="entry name" value="WH-like_DNA-bd_sf"/>
</dbReference>
<feature type="domain" description="HTH marR-type" evidence="1">
    <location>
        <begin position="1"/>
        <end position="134"/>
    </location>
</feature>
<dbReference type="Gene3D" id="1.10.10.10">
    <property type="entry name" value="Winged helix-like DNA-binding domain superfamily/Winged helix DNA-binding domain"/>
    <property type="match status" value="1"/>
</dbReference>
<dbReference type="InterPro" id="IPR039422">
    <property type="entry name" value="MarR/SlyA-like"/>
</dbReference>
<protein>
    <submittedName>
        <fullName evidence="2">Winged helix-turn-helix transcriptional regulator</fullName>
    </submittedName>
</protein>
<accession>A0A9D1KWD3</accession>
<dbReference type="SMART" id="SM00347">
    <property type="entry name" value="HTH_MARR"/>
    <property type="match status" value="1"/>
</dbReference>
<dbReference type="InterPro" id="IPR000835">
    <property type="entry name" value="HTH_MarR-typ"/>
</dbReference>
<dbReference type="PANTHER" id="PTHR33164:SF43">
    <property type="entry name" value="HTH-TYPE TRANSCRIPTIONAL REPRESSOR YETL"/>
    <property type="match status" value="1"/>
</dbReference>
<dbReference type="AlphaFoldDB" id="A0A9D1KWD3"/>